<dbReference type="CDD" id="cd07035">
    <property type="entry name" value="TPP_PYR_POX_like"/>
    <property type="match status" value="1"/>
</dbReference>
<proteinExistence type="inferred from homology"/>
<dbReference type="AlphaFoldDB" id="A0A419F474"/>
<evidence type="ECO:0000256" key="1">
    <source>
        <dbReference type="ARBA" id="ARBA00001946"/>
    </source>
</evidence>
<sequence length="553" mass="59788">MTRQGGYLVAKALKNEGVECVFTLCGGHIQPVYTGCTELGIRIIDVRHEQAATHAADGWARITRKPGVAIVTAGPGLTNSITGIANAMRAASPIVVIGGQAPLFQFEKGALQEMDHVELLRPITKWAKRVHHTSRIPEYISAAFREATARRPGPVFLEIPLDVLIFSEGEDSVLSPANSQTKAHVYGDPACVEQAARLLVDSQRPTIMAGSAIWWDDSGTLVERLSRKLGAPIYVNGMARGCIDSRNPLHLAHSRSMALGEADVILIAGAEFDFRLAYGQTTLINPQAKIIHVNIERTEIGRNRHVDVGIVGDTHAVLEQLCDAVGKLTPSAERQAWVSMLQANEADEIERMKPFMDSDSIPIHPARLCREIEDFLDDDAIIIGDGGDIVSMGAKIIRARAPGHWLDPGPFGCLGAGLPFALAARLAKPDTQILLLYGDGSFGFNGMEIDTAIRFNLPMVVVIGNDGGWGQMRVEVEAMGLGKQALVATELGFTRYDRMVEAFGGYGAFVERPVDIKPALEQAFKCGRPACVNVRIDPCASHQILSPTRGMAP</sequence>
<dbReference type="InterPro" id="IPR000399">
    <property type="entry name" value="TPP-bd_CS"/>
</dbReference>
<dbReference type="EMBL" id="QZKI01000032">
    <property type="protein sequence ID" value="RJP73111.1"/>
    <property type="molecule type" value="Genomic_DNA"/>
</dbReference>
<comment type="caution">
    <text evidence="10">The sequence shown here is derived from an EMBL/GenBank/DDBJ whole genome shotgun (WGS) entry which is preliminary data.</text>
</comment>
<comment type="cofactor">
    <cofactor evidence="2">
        <name>thiamine diphosphate</name>
        <dbReference type="ChEBI" id="CHEBI:58937"/>
    </cofactor>
</comment>
<dbReference type="Pfam" id="PF02776">
    <property type="entry name" value="TPP_enzyme_N"/>
    <property type="match status" value="1"/>
</dbReference>
<dbReference type="FunFam" id="3.40.50.970:FF:000007">
    <property type="entry name" value="Acetolactate synthase"/>
    <property type="match status" value="1"/>
</dbReference>
<evidence type="ECO:0000256" key="5">
    <source>
        <dbReference type="ARBA" id="ARBA00023052"/>
    </source>
</evidence>
<evidence type="ECO:0008006" key="12">
    <source>
        <dbReference type="Google" id="ProtNLM"/>
    </source>
</evidence>
<dbReference type="Pfam" id="PF02775">
    <property type="entry name" value="TPP_enzyme_C"/>
    <property type="match status" value="1"/>
</dbReference>
<dbReference type="Pfam" id="PF00205">
    <property type="entry name" value="TPP_enzyme_M"/>
    <property type="match status" value="1"/>
</dbReference>
<dbReference type="InterPro" id="IPR029061">
    <property type="entry name" value="THDP-binding"/>
</dbReference>
<dbReference type="SUPFAM" id="SSF52467">
    <property type="entry name" value="DHS-like NAD/FAD-binding domain"/>
    <property type="match status" value="1"/>
</dbReference>
<evidence type="ECO:0000313" key="10">
    <source>
        <dbReference type="EMBL" id="RJP73111.1"/>
    </source>
</evidence>
<dbReference type="CDD" id="cd02004">
    <property type="entry name" value="TPP_BZL_OCoD_HPCL"/>
    <property type="match status" value="1"/>
</dbReference>
<dbReference type="GO" id="GO:0050660">
    <property type="term" value="F:flavin adenine dinucleotide binding"/>
    <property type="evidence" value="ECO:0007669"/>
    <property type="project" value="TreeGrafter"/>
</dbReference>
<evidence type="ECO:0000313" key="11">
    <source>
        <dbReference type="Proteomes" id="UP000285961"/>
    </source>
</evidence>
<dbReference type="InterPro" id="IPR029035">
    <property type="entry name" value="DHS-like_NAD/FAD-binding_dom"/>
</dbReference>
<dbReference type="PANTHER" id="PTHR18968:SF166">
    <property type="entry name" value="2-HYDROXYACYL-COA LYASE 2"/>
    <property type="match status" value="1"/>
</dbReference>
<dbReference type="Gene3D" id="3.40.50.1220">
    <property type="entry name" value="TPP-binding domain"/>
    <property type="match status" value="1"/>
</dbReference>
<evidence type="ECO:0000256" key="6">
    <source>
        <dbReference type="RuleBase" id="RU362132"/>
    </source>
</evidence>
<dbReference type="GO" id="GO:0009099">
    <property type="term" value="P:L-valine biosynthetic process"/>
    <property type="evidence" value="ECO:0007669"/>
    <property type="project" value="TreeGrafter"/>
</dbReference>
<comment type="similarity">
    <text evidence="3 6">Belongs to the TPP enzyme family.</text>
</comment>
<evidence type="ECO:0000259" key="9">
    <source>
        <dbReference type="Pfam" id="PF02776"/>
    </source>
</evidence>
<dbReference type="Proteomes" id="UP000285961">
    <property type="component" value="Unassembled WGS sequence"/>
</dbReference>
<dbReference type="GO" id="GO:0009097">
    <property type="term" value="P:isoleucine biosynthetic process"/>
    <property type="evidence" value="ECO:0007669"/>
    <property type="project" value="TreeGrafter"/>
</dbReference>
<feature type="domain" description="Thiamine pyrophosphate enzyme TPP-binding" evidence="8">
    <location>
        <begin position="385"/>
        <end position="534"/>
    </location>
</feature>
<evidence type="ECO:0000256" key="2">
    <source>
        <dbReference type="ARBA" id="ARBA00001964"/>
    </source>
</evidence>
<dbReference type="PANTHER" id="PTHR18968">
    <property type="entry name" value="THIAMINE PYROPHOSPHATE ENZYMES"/>
    <property type="match status" value="1"/>
</dbReference>
<dbReference type="Gene3D" id="3.40.50.970">
    <property type="match status" value="2"/>
</dbReference>
<organism evidence="10 11">
    <name type="scientific">Candidatus Abyssobacteria bacterium SURF_17</name>
    <dbReference type="NCBI Taxonomy" id="2093361"/>
    <lineage>
        <taxon>Bacteria</taxon>
        <taxon>Pseudomonadati</taxon>
        <taxon>Candidatus Hydrogenedentota</taxon>
        <taxon>Candidatus Abyssobacteria</taxon>
    </lineage>
</organism>
<dbReference type="GO" id="GO:0000287">
    <property type="term" value="F:magnesium ion binding"/>
    <property type="evidence" value="ECO:0007669"/>
    <property type="project" value="InterPro"/>
</dbReference>
<comment type="cofactor">
    <cofactor evidence="1">
        <name>Mg(2+)</name>
        <dbReference type="ChEBI" id="CHEBI:18420"/>
    </cofactor>
</comment>
<dbReference type="InterPro" id="IPR045229">
    <property type="entry name" value="TPP_enz"/>
</dbReference>
<accession>A0A419F474</accession>
<dbReference type="SUPFAM" id="SSF52518">
    <property type="entry name" value="Thiamin diphosphate-binding fold (THDP-binding)"/>
    <property type="match status" value="2"/>
</dbReference>
<evidence type="ECO:0000259" key="7">
    <source>
        <dbReference type="Pfam" id="PF00205"/>
    </source>
</evidence>
<dbReference type="GO" id="GO:0030976">
    <property type="term" value="F:thiamine pyrophosphate binding"/>
    <property type="evidence" value="ECO:0007669"/>
    <property type="project" value="InterPro"/>
</dbReference>
<feature type="domain" description="Thiamine pyrophosphate enzyme N-terminal TPP-binding" evidence="9">
    <location>
        <begin position="4"/>
        <end position="119"/>
    </location>
</feature>
<protein>
    <recommendedName>
        <fullName evidence="12">Acetolactate synthase</fullName>
    </recommendedName>
</protein>
<keyword evidence="4" id="KW-0479">Metal-binding</keyword>
<dbReference type="GO" id="GO:0005948">
    <property type="term" value="C:acetolactate synthase complex"/>
    <property type="evidence" value="ECO:0007669"/>
    <property type="project" value="TreeGrafter"/>
</dbReference>
<keyword evidence="5 6" id="KW-0786">Thiamine pyrophosphate</keyword>
<evidence type="ECO:0000256" key="3">
    <source>
        <dbReference type="ARBA" id="ARBA00007812"/>
    </source>
</evidence>
<dbReference type="GO" id="GO:0003984">
    <property type="term" value="F:acetolactate synthase activity"/>
    <property type="evidence" value="ECO:0007669"/>
    <property type="project" value="TreeGrafter"/>
</dbReference>
<dbReference type="InterPro" id="IPR012001">
    <property type="entry name" value="Thiamin_PyroP_enz_TPP-bd_dom"/>
</dbReference>
<gene>
    <name evidence="10" type="ORF">C4532_04900</name>
</gene>
<dbReference type="InterPro" id="IPR011766">
    <property type="entry name" value="TPP_enzyme_TPP-bd"/>
</dbReference>
<dbReference type="InterPro" id="IPR012000">
    <property type="entry name" value="Thiamin_PyroP_enz_cen_dom"/>
</dbReference>
<name>A0A419F474_9BACT</name>
<reference evidence="10 11" key="1">
    <citation type="journal article" date="2017" name="ISME J.">
        <title>Energy and carbon metabolisms in a deep terrestrial subsurface fluid microbial community.</title>
        <authorList>
            <person name="Momper L."/>
            <person name="Jungbluth S.P."/>
            <person name="Lee M.D."/>
            <person name="Amend J.P."/>
        </authorList>
    </citation>
    <scope>NUCLEOTIDE SEQUENCE [LARGE SCALE GENOMIC DNA]</scope>
    <source>
        <strain evidence="10">SURF_17</strain>
    </source>
</reference>
<dbReference type="PROSITE" id="PS00187">
    <property type="entry name" value="TPP_ENZYMES"/>
    <property type="match status" value="1"/>
</dbReference>
<evidence type="ECO:0000259" key="8">
    <source>
        <dbReference type="Pfam" id="PF02775"/>
    </source>
</evidence>
<evidence type="ECO:0000256" key="4">
    <source>
        <dbReference type="ARBA" id="ARBA00022723"/>
    </source>
</evidence>
<feature type="domain" description="Thiamine pyrophosphate enzyme central" evidence="7">
    <location>
        <begin position="192"/>
        <end position="321"/>
    </location>
</feature>